<dbReference type="SUPFAM" id="SSF53335">
    <property type="entry name" value="S-adenosyl-L-methionine-dependent methyltransferases"/>
    <property type="match status" value="1"/>
</dbReference>
<accession>A0A1J0WCK8</accession>
<sequence length="215" mass="23547">MSRKGETMTDPDLDKAYALQTPDDNRRLYADWAKSYDTGFAADMDYQLPRLVALLLAEIYQGPGPVLDLGAGTGLIADNMLMRGSFDIDALDISPEMLATATAKGHYRRTIEADLTRPLDIADGTYDAVVSSGTFTHGHVGPDALDEVIRIARSGALFVLTINAEHFETRGFAAKFEELAPKIGDLEHRSVNIYGGKATADHRDDQADIAIFRKR</sequence>
<dbReference type="GO" id="GO:0008757">
    <property type="term" value="F:S-adenosylmethionine-dependent methyltransferase activity"/>
    <property type="evidence" value="ECO:0007669"/>
    <property type="project" value="InterPro"/>
</dbReference>
<evidence type="ECO:0000313" key="2">
    <source>
        <dbReference type="EMBL" id="APE42037.1"/>
    </source>
</evidence>
<proteinExistence type="predicted"/>
<organism evidence="2 3">
    <name type="scientific">Sulfitobacter alexandrii</name>
    <dbReference type="NCBI Taxonomy" id="1917485"/>
    <lineage>
        <taxon>Bacteria</taxon>
        <taxon>Pseudomonadati</taxon>
        <taxon>Pseudomonadota</taxon>
        <taxon>Alphaproteobacteria</taxon>
        <taxon>Rhodobacterales</taxon>
        <taxon>Roseobacteraceae</taxon>
        <taxon>Sulfitobacter</taxon>
    </lineage>
</organism>
<dbReference type="KEGG" id="suam:BOO69_00390"/>
<evidence type="ECO:0000313" key="3">
    <source>
        <dbReference type="Proteomes" id="UP000181897"/>
    </source>
</evidence>
<dbReference type="Pfam" id="PF08241">
    <property type="entry name" value="Methyltransf_11"/>
    <property type="match status" value="1"/>
</dbReference>
<dbReference type="Proteomes" id="UP000181897">
    <property type="component" value="Chromosome"/>
</dbReference>
<dbReference type="STRING" id="1917485.BOO69_00390"/>
<dbReference type="InterPro" id="IPR013216">
    <property type="entry name" value="Methyltransf_11"/>
</dbReference>
<feature type="domain" description="Methyltransferase type 11" evidence="1">
    <location>
        <begin position="67"/>
        <end position="159"/>
    </location>
</feature>
<keyword evidence="3" id="KW-1185">Reference proteome</keyword>
<dbReference type="InterPro" id="IPR029063">
    <property type="entry name" value="SAM-dependent_MTases_sf"/>
</dbReference>
<dbReference type="PANTHER" id="PTHR43464:SF83">
    <property type="entry name" value="MALONYL-[ACYL-CARRIER PROTEIN] O-METHYLTRANSFERASE"/>
    <property type="match status" value="1"/>
</dbReference>
<evidence type="ECO:0000259" key="1">
    <source>
        <dbReference type="Pfam" id="PF08241"/>
    </source>
</evidence>
<dbReference type="CDD" id="cd02440">
    <property type="entry name" value="AdoMet_MTases"/>
    <property type="match status" value="1"/>
</dbReference>
<gene>
    <name evidence="2" type="ORF">BOO69_00390</name>
</gene>
<name>A0A1J0WCK8_9RHOB</name>
<dbReference type="Gene3D" id="3.40.50.150">
    <property type="entry name" value="Vaccinia Virus protein VP39"/>
    <property type="match status" value="1"/>
</dbReference>
<dbReference type="EMBL" id="CP018076">
    <property type="protein sequence ID" value="APE42037.1"/>
    <property type="molecule type" value="Genomic_DNA"/>
</dbReference>
<reference evidence="2 3" key="1">
    <citation type="submission" date="2016-11" db="EMBL/GenBank/DDBJ databases">
        <title>Complete genome sequence of Sulfitobacter sp. AM1-D1, a toxic bacteria associated with marine dinoflagellate Alexandrium minutum in East China Sea.</title>
        <authorList>
            <person name="Yang Q."/>
            <person name="Zhang X."/>
            <person name="Tian X."/>
        </authorList>
    </citation>
    <scope>NUCLEOTIDE SEQUENCE [LARGE SCALE GENOMIC DNA]</scope>
    <source>
        <strain evidence="2 3">AM1-D1</strain>
    </source>
</reference>
<dbReference type="AlphaFoldDB" id="A0A1J0WCK8"/>
<dbReference type="PANTHER" id="PTHR43464">
    <property type="entry name" value="METHYLTRANSFERASE"/>
    <property type="match status" value="1"/>
</dbReference>
<protein>
    <recommendedName>
        <fullName evidence="1">Methyltransferase type 11 domain-containing protein</fullName>
    </recommendedName>
</protein>